<reference evidence="5" key="1">
    <citation type="journal article" date="2017" name="Acta Aliment.">
        <title>Plant polysaccharide degrading enzyme system of Thermpbifida cellulosilytica TB100 revealed by de novo genome project data.</title>
        <authorList>
            <person name="Toth A."/>
            <person name="Baka E."/>
            <person name="Luzics S."/>
            <person name="Bata-Vidacs I."/>
            <person name="Nagy I."/>
            <person name="Balint B."/>
            <person name="Herceg R."/>
            <person name="Olasz F."/>
            <person name="Wilk T."/>
            <person name="Nagy T."/>
            <person name="Kriszt B."/>
            <person name="Nagy I."/>
            <person name="Kukolya J."/>
        </authorList>
    </citation>
    <scope>NUCLEOTIDE SEQUENCE [LARGE SCALE GENOMIC DNA]</scope>
    <source>
        <strain evidence="5">TB100</strain>
    </source>
</reference>
<feature type="transmembrane region" description="Helical" evidence="2">
    <location>
        <begin position="74"/>
        <end position="95"/>
    </location>
</feature>
<feature type="compositionally biased region" description="Basic and acidic residues" evidence="1">
    <location>
        <begin position="15"/>
        <end position="28"/>
    </location>
</feature>
<accession>A0A147KK32</accession>
<evidence type="ECO:0000313" key="4">
    <source>
        <dbReference type="EMBL" id="KUP97654.1"/>
    </source>
</evidence>
<evidence type="ECO:0000256" key="2">
    <source>
        <dbReference type="SAM" id="Phobius"/>
    </source>
</evidence>
<feature type="domain" description="YdbS-like PH" evidence="3">
    <location>
        <begin position="451"/>
        <end position="515"/>
    </location>
</feature>
<keyword evidence="2" id="KW-0812">Transmembrane</keyword>
<feature type="region of interest" description="Disordered" evidence="1">
    <location>
        <begin position="187"/>
        <end position="207"/>
    </location>
</feature>
<evidence type="ECO:0000256" key="1">
    <source>
        <dbReference type="SAM" id="MobiDB-lite"/>
    </source>
</evidence>
<name>A0A147KK32_THECS</name>
<feature type="transmembrane region" description="Helical" evidence="2">
    <location>
        <begin position="274"/>
        <end position="299"/>
    </location>
</feature>
<dbReference type="EMBL" id="LGEM01000021">
    <property type="protein sequence ID" value="KUP97654.1"/>
    <property type="molecule type" value="Genomic_DNA"/>
</dbReference>
<feature type="domain" description="YdbS-like PH" evidence="3">
    <location>
        <begin position="94"/>
        <end position="175"/>
    </location>
</feature>
<dbReference type="InterPro" id="IPR005182">
    <property type="entry name" value="YdbS-like_PH"/>
</dbReference>
<keyword evidence="2" id="KW-0472">Membrane</keyword>
<keyword evidence="2" id="KW-1133">Transmembrane helix</keyword>
<dbReference type="RefSeq" id="WP_068754818.1">
    <property type="nucleotide sequence ID" value="NZ_KQ950181.1"/>
</dbReference>
<comment type="caution">
    <text evidence="4">The sequence shown here is derived from an EMBL/GenBank/DDBJ whole genome shotgun (WGS) entry which is preliminary data.</text>
</comment>
<keyword evidence="5" id="KW-1185">Reference proteome</keyword>
<dbReference type="Pfam" id="PF03703">
    <property type="entry name" value="bPH_2"/>
    <property type="match status" value="3"/>
</dbReference>
<protein>
    <recommendedName>
        <fullName evidence="3">YdbS-like PH domain-containing protein</fullName>
    </recommendedName>
</protein>
<evidence type="ECO:0000313" key="5">
    <source>
        <dbReference type="Proteomes" id="UP000074382"/>
    </source>
</evidence>
<dbReference type="STRING" id="665004.AC529_05295"/>
<dbReference type="AlphaFoldDB" id="A0A147KK32"/>
<dbReference type="Proteomes" id="UP000074382">
    <property type="component" value="Unassembled WGS sequence"/>
</dbReference>
<feature type="compositionally biased region" description="Acidic residues" evidence="1">
    <location>
        <begin position="187"/>
        <end position="197"/>
    </location>
</feature>
<evidence type="ECO:0000259" key="3">
    <source>
        <dbReference type="Pfam" id="PF03703"/>
    </source>
</evidence>
<feature type="transmembrane region" description="Helical" evidence="2">
    <location>
        <begin position="411"/>
        <end position="437"/>
    </location>
</feature>
<feature type="domain" description="YdbS-like PH" evidence="3">
    <location>
        <begin position="303"/>
        <end position="379"/>
    </location>
</feature>
<dbReference type="PIRSF" id="PIRSF026631">
    <property type="entry name" value="UCP026631"/>
    <property type="match status" value="1"/>
</dbReference>
<dbReference type="PATRIC" id="fig|665004.4.peg.1502"/>
<feature type="transmembrane region" description="Helical" evidence="2">
    <location>
        <begin position="218"/>
        <end position="243"/>
    </location>
</feature>
<sequence>MSADRDPLPGQGGQEHPERPGADPRDTEPAAGEPEADVERRLSPLSVVTTAITYARSAVVPVLVALVAGDFNPWVLGGTVATAVLLIVSGLVRYLTVRYLVTEERLEIRSGLVSRSRRAVPLERIRGVDVTSTLLHRVFGLAVVRIDAAGGGALQQEEAKLDAVTAAEAERLRAELLRRRSLLVDREEDAGPEDEQGGQERPEAATADTVHFRMPPRWYAYAVLSPGYLLTPFAVLATLFGFLNQFVDSEALGDYLIERADTIQRFLVSQWGTLVVAAAGAVALLLVAMPLFAVASYMINQWRFTLRRSGDSLVTERGLFTRHSVTLEYRRIHGHELRDNPVQRLGSLVRLSAVVTGLGETATRAALLPLGPRAEVERIVARALRPFEGRLAAHPAAARSRRLFRAVVPPLAGAVLAAALGWSWAAGALLLLALLGVPLGLDRYRSLGHGYDGQQVSVRSGSLRRTQATVARSAVIGWRWRQTLFQRRAGLATLKVTVGAGRGGYDAVDVDFAESVAFAGGVTPELVAPFLVDGRAGRSAADG</sequence>
<organism evidence="4 5">
    <name type="scientific">Thermobifida cellulosilytica TB100</name>
    <dbReference type="NCBI Taxonomy" id="665004"/>
    <lineage>
        <taxon>Bacteria</taxon>
        <taxon>Bacillati</taxon>
        <taxon>Actinomycetota</taxon>
        <taxon>Actinomycetes</taxon>
        <taxon>Streptosporangiales</taxon>
        <taxon>Nocardiopsidaceae</taxon>
        <taxon>Thermobifida</taxon>
    </lineage>
</organism>
<gene>
    <name evidence="4" type="ORF">AC529_05295</name>
</gene>
<proteinExistence type="predicted"/>
<dbReference type="PANTHER" id="PTHR34473:SF2">
    <property type="entry name" value="UPF0699 TRANSMEMBRANE PROTEIN YDBT"/>
    <property type="match status" value="1"/>
</dbReference>
<dbReference type="PANTHER" id="PTHR34473">
    <property type="entry name" value="UPF0699 TRANSMEMBRANE PROTEIN YDBS"/>
    <property type="match status" value="1"/>
</dbReference>
<feature type="region of interest" description="Disordered" evidence="1">
    <location>
        <begin position="1"/>
        <end position="39"/>
    </location>
</feature>
<dbReference type="InterPro" id="IPR014529">
    <property type="entry name" value="UCP026631"/>
</dbReference>
<dbReference type="OrthoDB" id="4121259at2"/>